<dbReference type="Proteomes" id="UP000437131">
    <property type="component" value="Unassembled WGS sequence"/>
</dbReference>
<evidence type="ECO:0000256" key="1">
    <source>
        <dbReference type="SAM" id="SignalP"/>
    </source>
</evidence>
<dbReference type="Pfam" id="PF10989">
    <property type="entry name" value="DUF2808"/>
    <property type="match status" value="1"/>
</dbReference>
<comment type="caution">
    <text evidence="2">The sequence shown here is derived from an EMBL/GenBank/DDBJ whole genome shotgun (WGS) entry which is preliminary data.</text>
</comment>
<gene>
    <name evidence="2" type="ORF">GGC33_17730</name>
</gene>
<feature type="chain" id="PRO_5032654251" evidence="1">
    <location>
        <begin position="26"/>
        <end position="179"/>
    </location>
</feature>
<evidence type="ECO:0000313" key="2">
    <source>
        <dbReference type="EMBL" id="MTF40749.1"/>
    </source>
</evidence>
<sequence length="179" mass="19600">MKFLKIITPLIISANTVIIPFSAYSQNDNQATFFTGQPPVFVGVKTPNSTVNLPDAHYYFTFTLPSNSIEAIAQITIQQQESPEMIALNIDNTSAFIGDQNNQGQTLTIQPSELSEGTGVNILFNPPVPPGTTFTVRLEAVRNPSQDTTYMYDVTVFPAGNNPTAFPLGVGRLSFYELF</sequence>
<dbReference type="InterPro" id="IPR021256">
    <property type="entry name" value="DUF2808"/>
</dbReference>
<evidence type="ECO:0000313" key="3">
    <source>
        <dbReference type="Proteomes" id="UP000437131"/>
    </source>
</evidence>
<dbReference type="EMBL" id="WMIA01000047">
    <property type="protein sequence ID" value="MTF40749.1"/>
    <property type="molecule type" value="Genomic_DNA"/>
</dbReference>
<organism evidence="2 3">
    <name type="scientific">Cyanobacterium aponinum 0216</name>
    <dbReference type="NCBI Taxonomy" id="2676140"/>
    <lineage>
        <taxon>Bacteria</taxon>
        <taxon>Bacillati</taxon>
        <taxon>Cyanobacteriota</taxon>
        <taxon>Cyanophyceae</taxon>
        <taxon>Oscillatoriophycideae</taxon>
        <taxon>Chroococcales</taxon>
        <taxon>Geminocystaceae</taxon>
        <taxon>Cyanobacterium</taxon>
    </lineage>
</organism>
<protein>
    <submittedName>
        <fullName evidence="2">DUF2808 domain-containing protein</fullName>
    </submittedName>
</protein>
<dbReference type="AlphaFoldDB" id="A0A844H130"/>
<feature type="signal peptide" evidence="1">
    <location>
        <begin position="1"/>
        <end position="25"/>
    </location>
</feature>
<proteinExistence type="predicted"/>
<dbReference type="RefSeq" id="WP_099436344.1">
    <property type="nucleotide sequence ID" value="NZ_WMIA01000047.1"/>
</dbReference>
<keyword evidence="1" id="KW-0732">Signal</keyword>
<reference evidence="2 3" key="1">
    <citation type="submission" date="2019-11" db="EMBL/GenBank/DDBJ databases">
        <title>Isolation of a new High Light Tolerant Cyanobacteria.</title>
        <authorList>
            <person name="Dobson Z."/>
            <person name="Vaughn N."/>
            <person name="Vaughn M."/>
            <person name="Fromme P."/>
            <person name="Mazor Y."/>
        </authorList>
    </citation>
    <scope>NUCLEOTIDE SEQUENCE [LARGE SCALE GENOMIC DNA]</scope>
    <source>
        <strain evidence="2 3">0216</strain>
    </source>
</reference>
<accession>A0A844H130</accession>
<name>A0A844H130_9CHRO</name>